<evidence type="ECO:0000313" key="5">
    <source>
        <dbReference type="EMBL" id="KAH6655466.1"/>
    </source>
</evidence>
<dbReference type="GeneID" id="70134754"/>
<sequence>MASLSSSDSKAEVGDSGKSVPISRYFATPSSGITSKIPDTIVEPSSLPQLPSFSFSPELPAEESSGLRPQSPFRLGQTSNSTERLSTPPVGRPLLSQGPGGVLGENAFTFRFLYNASPTPSPRPSPTPSPQTLPSQPPGQLQTDFGFSSLTLDQSSGVASSTLGFPKLDPSAKPPIFGSASSLSKTPIHRGSPVFKASEPSASGKTTPDVGLSRPVATQDHGSSSASEVVSGSGASIFGSLCIPKPVKSLLGTGFSISGSSQEVFGPSILAQPRSSESGSSKSLPAITKLSTQNPKDLKLAALSDQKKVPKPYNVSHEEAPPHPLFTFLFQSAMTRGLAIARDVEALIQGFRCSIGLDDDLRRLLSDAEKLNNFACSDTRTVAILGDSGQGKSSLVNSLLHFPGIAKTGDIGSACTSVVTEYRHRRECHSAPITIEVEYLKQDGIENMVKELLWSYRQLFLPGVESDATSEADYARYTRESDQAWSALEAAFSHRSEFKKELLQDMSEGSLEKIQELLVGWAREIKWPSTDDAGFWKSTATSADECCEKTNIFMQDRYWPFTKIIRIYVSAKVLKTGLVLADLPGKGLSRNLYKNAIKKFLGLQDTNLARVRATQEYLLKCNSILLVTNISRAITDQSLKSSLYKVLSRHIPVAWEESGGKGLNLAVVCTKSEDINLKAAKAEFCGPSKPITKDTIEQLDKELEDAKNAGHGARKKEVKWKQQMLLMQARNRHVEIGLQKAYASKVPGGELDVFCVSNTMYEKYAENGNGELVRASRIPELRQFCYSITAEAHFREASHFLRSELLNLLNSLQIWASTGGINLCQPQTDGLDDSLYPILDDVGVELSNASSDLGNDFNSCFKEQVLQFLEKRHVEWEKAASSEGDRWAKWHWTQYYGFCLNNGHHETSKRPREDWNAKILWKMRMELEYQWDLVEDEIPVVFDTLLNTVKTELNYVKDQLKNSSSSKICDTLLEGVDARIRSVEYSLELLKGNFATGIRLVRSNASESNSNSFVLSEMIPAYRSASSQRGKSHNKMSILDRNVPRLTGNIRVGNGRDHLQKEIVQGRIKNGTLFPNISVAISDAIKRVVQETEKSVKAMLSQQVGSIKDDLCLAITSERHSGDAARRREVESFAKELTRLKEHHFAMLESITSLS</sequence>
<dbReference type="PANTHER" id="PTHR36681">
    <property type="entry name" value="NUCLEAR GTPASE, GERMINAL CENTER-ASSOCIATED, TANDEM DUPLICATE 3"/>
    <property type="match status" value="1"/>
</dbReference>
<dbReference type="AlphaFoldDB" id="A0A9P8UNZ5"/>
<dbReference type="Pfam" id="PF00350">
    <property type="entry name" value="Dynamin_N"/>
    <property type="match status" value="1"/>
</dbReference>
<dbReference type="Pfam" id="PF24564">
    <property type="entry name" value="DUF7605"/>
    <property type="match status" value="1"/>
</dbReference>
<evidence type="ECO:0000259" key="4">
    <source>
        <dbReference type="Pfam" id="PF24564"/>
    </source>
</evidence>
<organism evidence="5 6">
    <name type="scientific">Truncatella angustata</name>
    <dbReference type="NCBI Taxonomy" id="152316"/>
    <lineage>
        <taxon>Eukaryota</taxon>
        <taxon>Fungi</taxon>
        <taxon>Dikarya</taxon>
        <taxon>Ascomycota</taxon>
        <taxon>Pezizomycotina</taxon>
        <taxon>Sordariomycetes</taxon>
        <taxon>Xylariomycetidae</taxon>
        <taxon>Amphisphaeriales</taxon>
        <taxon>Sporocadaceae</taxon>
        <taxon>Truncatella</taxon>
    </lineage>
</organism>
<dbReference type="SUPFAM" id="SSF52540">
    <property type="entry name" value="P-loop containing nucleoside triphosphate hydrolases"/>
    <property type="match status" value="1"/>
</dbReference>
<dbReference type="RefSeq" id="XP_045959731.1">
    <property type="nucleotide sequence ID" value="XM_046105863.1"/>
</dbReference>
<feature type="region of interest" description="Disordered" evidence="2">
    <location>
        <begin position="114"/>
        <end position="146"/>
    </location>
</feature>
<dbReference type="PANTHER" id="PTHR36681:SF3">
    <property type="entry name" value="NUCLEAR GTPASE, GERMINAL CENTER-ASSOCIATED, TANDEM DUPLICATE 3"/>
    <property type="match status" value="1"/>
</dbReference>
<dbReference type="Gene3D" id="3.40.50.300">
    <property type="entry name" value="P-loop containing nucleotide triphosphate hydrolases"/>
    <property type="match status" value="1"/>
</dbReference>
<protein>
    <submittedName>
        <fullName evidence="5">Uncharacterized protein</fullName>
    </submittedName>
</protein>
<feature type="compositionally biased region" description="Low complexity" evidence="2">
    <location>
        <begin position="43"/>
        <end position="64"/>
    </location>
</feature>
<feature type="coiled-coil region" evidence="1">
    <location>
        <begin position="689"/>
        <end position="716"/>
    </location>
</feature>
<dbReference type="InterPro" id="IPR056024">
    <property type="entry name" value="DUF7605"/>
</dbReference>
<dbReference type="InterPro" id="IPR027417">
    <property type="entry name" value="P-loop_NTPase"/>
</dbReference>
<feature type="compositionally biased region" description="Pro residues" evidence="2">
    <location>
        <begin position="119"/>
        <end position="137"/>
    </location>
</feature>
<evidence type="ECO:0000256" key="2">
    <source>
        <dbReference type="SAM" id="MobiDB-lite"/>
    </source>
</evidence>
<dbReference type="OrthoDB" id="3598281at2759"/>
<dbReference type="InterPro" id="IPR045063">
    <property type="entry name" value="Dynamin_N"/>
</dbReference>
<reference evidence="5" key="1">
    <citation type="journal article" date="2021" name="Nat. Commun.">
        <title>Genetic determinants of endophytism in the Arabidopsis root mycobiome.</title>
        <authorList>
            <person name="Mesny F."/>
            <person name="Miyauchi S."/>
            <person name="Thiergart T."/>
            <person name="Pickel B."/>
            <person name="Atanasova L."/>
            <person name="Karlsson M."/>
            <person name="Huettel B."/>
            <person name="Barry K.W."/>
            <person name="Haridas S."/>
            <person name="Chen C."/>
            <person name="Bauer D."/>
            <person name="Andreopoulos W."/>
            <person name="Pangilinan J."/>
            <person name="LaButti K."/>
            <person name="Riley R."/>
            <person name="Lipzen A."/>
            <person name="Clum A."/>
            <person name="Drula E."/>
            <person name="Henrissat B."/>
            <person name="Kohler A."/>
            <person name="Grigoriev I.V."/>
            <person name="Martin F.M."/>
            <person name="Hacquard S."/>
        </authorList>
    </citation>
    <scope>NUCLEOTIDE SEQUENCE</scope>
    <source>
        <strain evidence="5">MPI-SDFR-AT-0073</strain>
    </source>
</reference>
<feature type="domain" description="DUF7605" evidence="4">
    <location>
        <begin position="872"/>
        <end position="1032"/>
    </location>
</feature>
<feature type="compositionally biased region" description="Polar residues" evidence="2">
    <location>
        <begin position="76"/>
        <end position="85"/>
    </location>
</feature>
<evidence type="ECO:0000256" key="1">
    <source>
        <dbReference type="SAM" id="Coils"/>
    </source>
</evidence>
<feature type="region of interest" description="Disordered" evidence="2">
    <location>
        <begin position="1"/>
        <end position="100"/>
    </location>
</feature>
<evidence type="ECO:0000313" key="6">
    <source>
        <dbReference type="Proteomes" id="UP000758603"/>
    </source>
</evidence>
<keyword evidence="6" id="KW-1185">Reference proteome</keyword>
<dbReference type="Proteomes" id="UP000758603">
    <property type="component" value="Unassembled WGS sequence"/>
</dbReference>
<feature type="region of interest" description="Disordered" evidence="2">
    <location>
        <begin position="176"/>
        <end position="229"/>
    </location>
</feature>
<comment type="caution">
    <text evidence="5">The sequence shown here is derived from an EMBL/GenBank/DDBJ whole genome shotgun (WGS) entry which is preliminary data.</text>
</comment>
<name>A0A9P8UNZ5_9PEZI</name>
<accession>A0A9P8UNZ5</accession>
<keyword evidence="1" id="KW-0175">Coiled coil</keyword>
<dbReference type="EMBL" id="JAGPXC010000003">
    <property type="protein sequence ID" value="KAH6655466.1"/>
    <property type="molecule type" value="Genomic_DNA"/>
</dbReference>
<feature type="domain" description="Dynamin N-terminal" evidence="3">
    <location>
        <begin position="382"/>
        <end position="639"/>
    </location>
</feature>
<gene>
    <name evidence="5" type="ORF">BKA67DRAFT_644955</name>
</gene>
<evidence type="ECO:0000259" key="3">
    <source>
        <dbReference type="Pfam" id="PF00350"/>
    </source>
</evidence>
<proteinExistence type="predicted"/>